<keyword evidence="1" id="KW-0812">Transmembrane</keyword>
<dbReference type="Proteomes" id="UP000053144">
    <property type="component" value="Chromosome 5"/>
</dbReference>
<evidence type="ECO:0000313" key="3">
    <source>
        <dbReference type="Proteomes" id="UP000053144"/>
    </source>
</evidence>
<gene>
    <name evidence="2" type="ORF">LR48_Vigan05g071700</name>
</gene>
<dbReference type="Gramene" id="KOM43113">
    <property type="protein sequence ID" value="KOM43113"/>
    <property type="gene ID" value="LR48_Vigan05g071700"/>
</dbReference>
<name>A0A0L9UK28_PHAAN</name>
<protein>
    <submittedName>
        <fullName evidence="2">Uncharacterized protein</fullName>
    </submittedName>
</protein>
<keyword evidence="1" id="KW-1133">Transmembrane helix</keyword>
<evidence type="ECO:0000256" key="1">
    <source>
        <dbReference type="SAM" id="Phobius"/>
    </source>
</evidence>
<evidence type="ECO:0000313" key="2">
    <source>
        <dbReference type="EMBL" id="KOM43113.1"/>
    </source>
</evidence>
<accession>A0A0L9UK28</accession>
<organism evidence="2 3">
    <name type="scientific">Phaseolus angularis</name>
    <name type="common">Azuki bean</name>
    <name type="synonym">Vigna angularis</name>
    <dbReference type="NCBI Taxonomy" id="3914"/>
    <lineage>
        <taxon>Eukaryota</taxon>
        <taxon>Viridiplantae</taxon>
        <taxon>Streptophyta</taxon>
        <taxon>Embryophyta</taxon>
        <taxon>Tracheophyta</taxon>
        <taxon>Spermatophyta</taxon>
        <taxon>Magnoliopsida</taxon>
        <taxon>eudicotyledons</taxon>
        <taxon>Gunneridae</taxon>
        <taxon>Pentapetalae</taxon>
        <taxon>rosids</taxon>
        <taxon>fabids</taxon>
        <taxon>Fabales</taxon>
        <taxon>Fabaceae</taxon>
        <taxon>Papilionoideae</taxon>
        <taxon>50 kb inversion clade</taxon>
        <taxon>NPAAA clade</taxon>
        <taxon>indigoferoid/millettioid clade</taxon>
        <taxon>Phaseoleae</taxon>
        <taxon>Vigna</taxon>
    </lineage>
</organism>
<proteinExistence type="predicted"/>
<sequence>MLVPHVKTAKPSASLFLPSSSPLIPTLLFNFYYWIQMPMLHHSAVHTFILGPCCWNWSRRVEVGAWTVEGAAGFSLRLQPSTCSSKLLERFSRVACCQRFSKQKMKWCSPSLDNLLHVLRCACCLDKEWMSVKKARPSCCHGRLEQGVWTVKCWSLLLASVKHAGFFLLHSPMWQSVVFSPRPWQVEAAGTC</sequence>
<dbReference type="EMBL" id="CM003375">
    <property type="protein sequence ID" value="KOM43113.1"/>
    <property type="molecule type" value="Genomic_DNA"/>
</dbReference>
<reference evidence="3" key="1">
    <citation type="journal article" date="2015" name="Proc. Natl. Acad. Sci. U.S.A.">
        <title>Genome sequencing of adzuki bean (Vigna angularis) provides insight into high starch and low fat accumulation and domestication.</title>
        <authorList>
            <person name="Yang K."/>
            <person name="Tian Z."/>
            <person name="Chen C."/>
            <person name="Luo L."/>
            <person name="Zhao B."/>
            <person name="Wang Z."/>
            <person name="Yu L."/>
            <person name="Li Y."/>
            <person name="Sun Y."/>
            <person name="Li W."/>
            <person name="Chen Y."/>
            <person name="Li Y."/>
            <person name="Zhang Y."/>
            <person name="Ai D."/>
            <person name="Zhao J."/>
            <person name="Shang C."/>
            <person name="Ma Y."/>
            <person name="Wu B."/>
            <person name="Wang M."/>
            <person name="Gao L."/>
            <person name="Sun D."/>
            <person name="Zhang P."/>
            <person name="Guo F."/>
            <person name="Wang W."/>
            <person name="Li Y."/>
            <person name="Wang J."/>
            <person name="Varshney R.K."/>
            <person name="Wang J."/>
            <person name="Ling H.Q."/>
            <person name="Wan P."/>
        </authorList>
    </citation>
    <scope>NUCLEOTIDE SEQUENCE</scope>
    <source>
        <strain evidence="3">cv. Jingnong 6</strain>
    </source>
</reference>
<keyword evidence="1" id="KW-0472">Membrane</keyword>
<feature type="transmembrane region" description="Helical" evidence="1">
    <location>
        <begin position="15"/>
        <end position="35"/>
    </location>
</feature>
<dbReference type="AlphaFoldDB" id="A0A0L9UK28"/>